<evidence type="ECO:0000313" key="6">
    <source>
        <dbReference type="Proteomes" id="UP000682892"/>
    </source>
</evidence>
<dbReference type="EMBL" id="CH477217">
    <property type="protein sequence ID" value="EAT47454.1"/>
    <property type="molecule type" value="Genomic_DNA"/>
</dbReference>
<sequence>MSDLVRMIVRLLFLICFLQLSQAQPKELKCKRESGKICQLDILTWEVSPRPVMPDLSDKHTLIIRSGNIHNFSQILTSQLGDVTKLHFGQLGIRSLYISPKWISLKAEANQIFELVIEELPDAVYEDLSFEDVNIAKARNFINRSSYEENPDDEKNEVETTTLADEPMKKQDVNELLLLNLANNKLKSIKNLKYLSKLRELLLDGNQIEFIEMETFAGMKKLKKLSLTRNEISRISTKDPTNFFALEKLSLAFNKLKILEIKNWEMVQLTQLDVSHNQLVQMDAATLDQFVSLEKLAMANNSWQCEWLDEAMKGINGAFVSLEDSQETCASEQYDVKGFCCSYFHQVEDDPVNTLDRIKRIEEANQRLKADMSKNIDSFQKDWSTKWQTLQDRAEQKMKPYREMEEKMLKDDNSKTKKAVKDFEALIDECQKLLDQIIAANAKNKEYTQKFTNLFHATLAEKNKLMSEMSKAAALEEEIKKYEVSVKAANN</sequence>
<evidence type="ECO:0000313" key="5">
    <source>
        <dbReference type="EMBL" id="EAT47454.1"/>
    </source>
</evidence>
<protein>
    <submittedName>
        <fullName evidence="5">AAEL001414-PB</fullName>
    </submittedName>
</protein>
<dbReference type="PANTHER" id="PTHR24366">
    <property type="entry name" value="IG(IMMUNOGLOBULIN) AND LRR(LEUCINE RICH REPEAT) DOMAINS"/>
    <property type="match status" value="1"/>
</dbReference>
<dbReference type="STRING" id="7159.Q17LC1"/>
<reference evidence="5" key="1">
    <citation type="submission" date="2005-10" db="EMBL/GenBank/DDBJ databases">
        <authorList>
            <person name="Loftus B.J."/>
            <person name="Nene V.M."/>
            <person name="Hannick L.I."/>
            <person name="Bidwell S."/>
            <person name="Haas B."/>
            <person name="Amedeo P."/>
            <person name="Orvis J."/>
            <person name="Wortman J.R."/>
            <person name="White O.R."/>
            <person name="Salzberg S."/>
            <person name="Shumway M."/>
            <person name="Koo H."/>
            <person name="Zhao Y."/>
            <person name="Holmes M."/>
            <person name="Miller J."/>
            <person name="Schatz M."/>
            <person name="Pop M."/>
            <person name="Pai G."/>
            <person name="Utterback T."/>
            <person name="Rogers Y.-H."/>
            <person name="Kravitz S."/>
            <person name="Fraser C.M."/>
        </authorList>
    </citation>
    <scope>NUCLEOTIDE SEQUENCE</scope>
    <source>
        <strain evidence="5">Liverpool</strain>
    </source>
</reference>
<name>Q17LC1_AEDAE</name>
<gene>
    <name evidence="5" type="ORF">AaeL_AAEL001414</name>
</gene>
<dbReference type="PaxDb" id="7159-AAEL001414-PA"/>
<proteinExistence type="predicted"/>
<dbReference type="VEuPathDB" id="VectorBase:AAEL001414"/>
<dbReference type="InterPro" id="IPR003591">
    <property type="entry name" value="Leu-rich_rpt_typical-subtyp"/>
</dbReference>
<dbReference type="KEGG" id="aag:5570479"/>
<dbReference type="HOGENOM" id="CLU_051076_0_0_1"/>
<evidence type="ECO:0000256" key="1">
    <source>
        <dbReference type="ARBA" id="ARBA00022614"/>
    </source>
</evidence>
<dbReference type="InterPro" id="IPR032675">
    <property type="entry name" value="LRR_dom_sf"/>
</dbReference>
<accession>Q17LC1</accession>
<feature type="coiled-coil region" evidence="3">
    <location>
        <begin position="423"/>
        <end position="485"/>
    </location>
</feature>
<evidence type="ECO:0000256" key="3">
    <source>
        <dbReference type="SAM" id="Coils"/>
    </source>
</evidence>
<evidence type="ECO:0000256" key="2">
    <source>
        <dbReference type="ARBA" id="ARBA00022737"/>
    </source>
</evidence>
<dbReference type="SMART" id="SM00369">
    <property type="entry name" value="LRR_TYP"/>
    <property type="match status" value="3"/>
</dbReference>
<feature type="signal peptide" evidence="4">
    <location>
        <begin position="1"/>
        <end position="23"/>
    </location>
</feature>
<dbReference type="SUPFAM" id="SSF52075">
    <property type="entry name" value="Outer arm dynein light chain 1"/>
    <property type="match status" value="1"/>
</dbReference>
<dbReference type="AlphaFoldDB" id="Q17LC1"/>
<dbReference type="OMA" id="AMANNSW"/>
<keyword evidence="1" id="KW-0433">Leucine-rich repeat</keyword>
<keyword evidence="3" id="KW-0175">Coiled coil</keyword>
<evidence type="ECO:0000256" key="4">
    <source>
        <dbReference type="SAM" id="SignalP"/>
    </source>
</evidence>
<dbReference type="PROSITE" id="PS51450">
    <property type="entry name" value="LRR"/>
    <property type="match status" value="1"/>
</dbReference>
<dbReference type="PhylomeDB" id="Q17LC1"/>
<dbReference type="Pfam" id="PF13855">
    <property type="entry name" value="LRR_8"/>
    <property type="match status" value="1"/>
</dbReference>
<dbReference type="Gene3D" id="3.80.10.10">
    <property type="entry name" value="Ribonuclease Inhibitor"/>
    <property type="match status" value="1"/>
</dbReference>
<feature type="chain" id="PRO_5016291501" evidence="4">
    <location>
        <begin position="24"/>
        <end position="491"/>
    </location>
</feature>
<dbReference type="eggNOG" id="KOG0619">
    <property type="taxonomic scope" value="Eukaryota"/>
</dbReference>
<keyword evidence="4" id="KW-0732">Signal</keyword>
<dbReference type="PANTHER" id="PTHR24366:SF96">
    <property type="entry name" value="LEUCINE RICH REPEAT CONTAINING 53"/>
    <property type="match status" value="1"/>
</dbReference>
<dbReference type="Proteomes" id="UP000682892">
    <property type="component" value="Unassembled WGS sequence"/>
</dbReference>
<dbReference type="InterPro" id="IPR001611">
    <property type="entry name" value="Leu-rich_rpt"/>
</dbReference>
<keyword evidence="2" id="KW-0677">Repeat</keyword>
<dbReference type="OrthoDB" id="676979at2759"/>
<organism evidence="5 6">
    <name type="scientific">Aedes aegypti</name>
    <name type="common">Yellowfever mosquito</name>
    <name type="synonym">Culex aegypti</name>
    <dbReference type="NCBI Taxonomy" id="7159"/>
    <lineage>
        <taxon>Eukaryota</taxon>
        <taxon>Metazoa</taxon>
        <taxon>Ecdysozoa</taxon>
        <taxon>Arthropoda</taxon>
        <taxon>Hexapoda</taxon>
        <taxon>Insecta</taxon>
        <taxon>Pterygota</taxon>
        <taxon>Neoptera</taxon>
        <taxon>Endopterygota</taxon>
        <taxon>Diptera</taxon>
        <taxon>Nematocera</taxon>
        <taxon>Culicoidea</taxon>
        <taxon>Culicidae</taxon>
        <taxon>Culicinae</taxon>
        <taxon>Aedini</taxon>
        <taxon>Aedes</taxon>
        <taxon>Stegomyia</taxon>
    </lineage>
</organism>
<reference evidence="5" key="3">
    <citation type="submission" date="2012-09" db="EMBL/GenBank/DDBJ databases">
        <authorList>
            <consortium name="VectorBase"/>
        </authorList>
    </citation>
    <scope>NUCLEOTIDE SEQUENCE</scope>
    <source>
        <strain evidence="5">Liverpool</strain>
    </source>
</reference>
<reference evidence="5" key="2">
    <citation type="journal article" date="2007" name="Science">
        <title>Genome sequence of Aedes aegypti, a major arbovirus vector.</title>
        <authorList>
            <person name="Nene V."/>
            <person name="Wortman J.R."/>
            <person name="Lawson D."/>
            <person name="Haas B."/>
            <person name="Kodira C."/>
            <person name="Tu Z.J."/>
            <person name="Loftus B."/>
            <person name="Xi Z."/>
            <person name="Megy K."/>
            <person name="Grabherr M."/>
            <person name="Ren Q."/>
            <person name="Zdobnov E.M."/>
            <person name="Lobo N.F."/>
            <person name="Campbell K.S."/>
            <person name="Brown S.E."/>
            <person name="Bonaldo M.F."/>
            <person name="Zhu J."/>
            <person name="Sinkins S.P."/>
            <person name="Hogenkamp D.G."/>
            <person name="Amedeo P."/>
            <person name="Arensburger P."/>
            <person name="Atkinson P.W."/>
            <person name="Bidwell S."/>
            <person name="Biedler J."/>
            <person name="Birney E."/>
            <person name="Bruggner R.V."/>
            <person name="Costas J."/>
            <person name="Coy M.R."/>
            <person name="Crabtree J."/>
            <person name="Crawford M."/>
            <person name="Debruyn B."/>
            <person name="Decaprio D."/>
            <person name="Eiglmeier K."/>
            <person name="Eisenstadt E."/>
            <person name="El-Dorry H."/>
            <person name="Gelbart W.M."/>
            <person name="Gomes S.L."/>
            <person name="Hammond M."/>
            <person name="Hannick L.I."/>
            <person name="Hogan J.R."/>
            <person name="Holmes M.H."/>
            <person name="Jaffe D."/>
            <person name="Johnston J.S."/>
            <person name="Kennedy R.C."/>
            <person name="Koo H."/>
            <person name="Kravitz S."/>
            <person name="Kriventseva E.V."/>
            <person name="Kulp D."/>
            <person name="Labutti K."/>
            <person name="Lee E."/>
            <person name="Li S."/>
            <person name="Lovin D.D."/>
            <person name="Mao C."/>
            <person name="Mauceli E."/>
            <person name="Menck C.F."/>
            <person name="Miller J.R."/>
            <person name="Montgomery P."/>
            <person name="Mori A."/>
            <person name="Nascimento A.L."/>
            <person name="Naveira H.F."/>
            <person name="Nusbaum C."/>
            <person name="O'leary S."/>
            <person name="Orvis J."/>
            <person name="Pertea M."/>
            <person name="Quesneville H."/>
            <person name="Reidenbach K.R."/>
            <person name="Rogers Y.H."/>
            <person name="Roth C.W."/>
            <person name="Schneider J.R."/>
            <person name="Schatz M."/>
            <person name="Shumway M."/>
            <person name="Stanke M."/>
            <person name="Stinson E.O."/>
            <person name="Tubio J.M."/>
            <person name="Vanzee J.P."/>
            <person name="Verjovski-Almeida S."/>
            <person name="Werner D."/>
            <person name="White O."/>
            <person name="Wyder S."/>
            <person name="Zeng Q."/>
            <person name="Zhao Q."/>
            <person name="Zhao Y."/>
            <person name="Hill C.A."/>
            <person name="Raikhel A.S."/>
            <person name="Soares M.B."/>
            <person name="Knudson D.L."/>
            <person name="Lee N.H."/>
            <person name="Galagan J."/>
            <person name="Salzberg S.L."/>
            <person name="Paulsen I.T."/>
            <person name="Dimopoulos G."/>
            <person name="Collins F.H."/>
            <person name="Birren B."/>
            <person name="Fraser-Liggett C.M."/>
            <person name="Severson D.W."/>
        </authorList>
    </citation>
    <scope>NUCLEOTIDE SEQUENCE [LARGE SCALE GENOMIC DNA]</scope>
    <source>
        <strain evidence="5">Liverpool</strain>
    </source>
</reference>